<dbReference type="AlphaFoldDB" id="A0A1W1YPP0"/>
<keyword evidence="1" id="KW-0472">Membrane</keyword>
<feature type="transmembrane region" description="Helical" evidence="1">
    <location>
        <begin position="12"/>
        <end position="31"/>
    </location>
</feature>
<gene>
    <name evidence="2" type="ORF">SAMN05660703_0696</name>
</gene>
<dbReference type="Proteomes" id="UP000192360">
    <property type="component" value="Unassembled WGS sequence"/>
</dbReference>
<name>A0A1W1YPP0_9FLAO</name>
<organism evidence="2 3">
    <name type="scientific">Cellulophaga tyrosinoxydans</name>
    <dbReference type="NCBI Taxonomy" id="504486"/>
    <lineage>
        <taxon>Bacteria</taxon>
        <taxon>Pseudomonadati</taxon>
        <taxon>Bacteroidota</taxon>
        <taxon>Flavobacteriia</taxon>
        <taxon>Flavobacteriales</taxon>
        <taxon>Flavobacteriaceae</taxon>
        <taxon>Cellulophaga</taxon>
    </lineage>
</organism>
<sequence length="196" mass="23724">MPLYANIQNLIWPIFLIGSLLMLIAYVYQFYDFENIKHHKKGHIEINDNEIIIDYKQRIEYAELIDLKFEMDSYHGKRINRYYRHPVEKKSLGINNSILLKTKVKSYDFNFKLEDKIHFKELQRTVFEVVKSEKLTKIDLKRQIELIPNEMKKFNEYKIFIIKQIVDKKLNCKEGLLLHGYKSDKEALELRNKYCK</sequence>
<proteinExistence type="predicted"/>
<keyword evidence="1" id="KW-1133">Transmembrane helix</keyword>
<evidence type="ECO:0000313" key="3">
    <source>
        <dbReference type="Proteomes" id="UP000192360"/>
    </source>
</evidence>
<reference evidence="2 3" key="1">
    <citation type="submission" date="2017-04" db="EMBL/GenBank/DDBJ databases">
        <authorList>
            <person name="Afonso C.L."/>
            <person name="Miller P.J."/>
            <person name="Scott M.A."/>
            <person name="Spackman E."/>
            <person name="Goraichik I."/>
            <person name="Dimitrov K.M."/>
            <person name="Suarez D.L."/>
            <person name="Swayne D.E."/>
        </authorList>
    </citation>
    <scope>NUCLEOTIDE SEQUENCE [LARGE SCALE GENOMIC DNA]</scope>
    <source>
        <strain evidence="2 3">DSM 21164</strain>
    </source>
</reference>
<evidence type="ECO:0000313" key="2">
    <source>
        <dbReference type="EMBL" id="SMC37698.1"/>
    </source>
</evidence>
<dbReference type="EMBL" id="FWXO01000001">
    <property type="protein sequence ID" value="SMC37698.1"/>
    <property type="molecule type" value="Genomic_DNA"/>
</dbReference>
<dbReference type="STRING" id="504486.SAMN05660703_0696"/>
<accession>A0A1W1YPP0</accession>
<evidence type="ECO:0000256" key="1">
    <source>
        <dbReference type="SAM" id="Phobius"/>
    </source>
</evidence>
<keyword evidence="3" id="KW-1185">Reference proteome</keyword>
<keyword evidence="1" id="KW-0812">Transmembrane</keyword>
<protein>
    <submittedName>
        <fullName evidence="2">Uncharacterized protein</fullName>
    </submittedName>
</protein>